<comment type="caution">
    <text evidence="7">The sequence shown here is derived from an EMBL/GenBank/DDBJ whole genome shotgun (WGS) entry which is preliminary data.</text>
</comment>
<dbReference type="PANTHER" id="PTHR45931:SF3">
    <property type="entry name" value="RING ZINC FINGER-CONTAINING PROTEIN"/>
    <property type="match status" value="1"/>
</dbReference>
<dbReference type="GeneID" id="98176736"/>
<sequence>MATQYEVEHNIKPTPSTSRRRRQIDMSTFTAHLHTISPESSTSPDRPSSHHNNPHAVPSPTDTSALFRLIQDQMGTLATTAPTESNRTFLQSLVEALELDVARPPRQIEGVSQEYLDGLDRVPKKTLKEDDTCPICAERYLDDDYPLVVELPCHGSHRFDLECVGPWLRAKGTCPLCRKELGKRKEVVPAAGEEGEEEEDDMDGLYA</sequence>
<dbReference type="EMBL" id="BAAFSV010000003">
    <property type="protein sequence ID" value="GAB1315783.1"/>
    <property type="molecule type" value="Genomic_DNA"/>
</dbReference>
<feature type="compositionally biased region" description="Polar residues" evidence="5">
    <location>
        <begin position="37"/>
        <end position="46"/>
    </location>
</feature>
<evidence type="ECO:0000313" key="8">
    <source>
        <dbReference type="Proteomes" id="UP001628179"/>
    </source>
</evidence>
<feature type="compositionally biased region" description="Acidic residues" evidence="5">
    <location>
        <begin position="193"/>
        <end position="207"/>
    </location>
</feature>
<dbReference type="InterPro" id="IPR051834">
    <property type="entry name" value="RING_finger_E3_ligase"/>
</dbReference>
<keyword evidence="2 4" id="KW-0863">Zinc-finger</keyword>
<gene>
    <name evidence="7" type="ORF">MFIFM68171_05993</name>
</gene>
<keyword evidence="3" id="KW-0862">Zinc</keyword>
<dbReference type="Proteomes" id="UP001628179">
    <property type="component" value="Unassembled WGS sequence"/>
</dbReference>
<dbReference type="PANTHER" id="PTHR45931">
    <property type="entry name" value="SI:CH211-59O9.10"/>
    <property type="match status" value="1"/>
</dbReference>
<proteinExistence type="predicted"/>
<name>A0ABQ0GDE0_9PEZI</name>
<feature type="region of interest" description="Disordered" evidence="5">
    <location>
        <begin position="1"/>
        <end position="61"/>
    </location>
</feature>
<evidence type="ECO:0000256" key="3">
    <source>
        <dbReference type="ARBA" id="ARBA00022833"/>
    </source>
</evidence>
<protein>
    <recommendedName>
        <fullName evidence="6">RING-type domain-containing protein</fullName>
    </recommendedName>
</protein>
<feature type="region of interest" description="Disordered" evidence="5">
    <location>
        <begin position="184"/>
        <end position="207"/>
    </location>
</feature>
<evidence type="ECO:0000256" key="5">
    <source>
        <dbReference type="SAM" id="MobiDB-lite"/>
    </source>
</evidence>
<reference evidence="7 8" key="1">
    <citation type="submission" date="2024-09" db="EMBL/GenBank/DDBJ databases">
        <title>Itraconazole resistance in Madurella fahalii resulting from another homologue of gene encoding cytochrome P450 14-alpha sterol demethylase (CYP51).</title>
        <authorList>
            <person name="Yoshioka I."/>
            <person name="Fahal A.H."/>
            <person name="Kaneko S."/>
            <person name="Yaguchi T."/>
        </authorList>
    </citation>
    <scope>NUCLEOTIDE SEQUENCE [LARGE SCALE GENOMIC DNA]</scope>
    <source>
        <strain evidence="7 8">IFM 68171</strain>
    </source>
</reference>
<dbReference type="SUPFAM" id="SSF57850">
    <property type="entry name" value="RING/U-box"/>
    <property type="match status" value="1"/>
</dbReference>
<dbReference type="InterPro" id="IPR013083">
    <property type="entry name" value="Znf_RING/FYVE/PHD"/>
</dbReference>
<evidence type="ECO:0000256" key="2">
    <source>
        <dbReference type="ARBA" id="ARBA00022771"/>
    </source>
</evidence>
<organism evidence="7 8">
    <name type="scientific">Madurella fahalii</name>
    <dbReference type="NCBI Taxonomy" id="1157608"/>
    <lineage>
        <taxon>Eukaryota</taxon>
        <taxon>Fungi</taxon>
        <taxon>Dikarya</taxon>
        <taxon>Ascomycota</taxon>
        <taxon>Pezizomycotina</taxon>
        <taxon>Sordariomycetes</taxon>
        <taxon>Sordariomycetidae</taxon>
        <taxon>Sordariales</taxon>
        <taxon>Sordariales incertae sedis</taxon>
        <taxon>Madurella</taxon>
    </lineage>
</organism>
<evidence type="ECO:0000256" key="1">
    <source>
        <dbReference type="ARBA" id="ARBA00022723"/>
    </source>
</evidence>
<dbReference type="RefSeq" id="XP_070917514.1">
    <property type="nucleotide sequence ID" value="XM_071061413.1"/>
</dbReference>
<keyword evidence="1" id="KW-0479">Metal-binding</keyword>
<evidence type="ECO:0000256" key="4">
    <source>
        <dbReference type="PROSITE-ProRule" id="PRU00175"/>
    </source>
</evidence>
<dbReference type="PROSITE" id="PS50089">
    <property type="entry name" value="ZF_RING_2"/>
    <property type="match status" value="1"/>
</dbReference>
<keyword evidence="8" id="KW-1185">Reference proteome</keyword>
<evidence type="ECO:0000259" key="6">
    <source>
        <dbReference type="PROSITE" id="PS50089"/>
    </source>
</evidence>
<evidence type="ECO:0000313" key="7">
    <source>
        <dbReference type="EMBL" id="GAB1315783.1"/>
    </source>
</evidence>
<feature type="compositionally biased region" description="Basic and acidic residues" evidence="5">
    <location>
        <begin position="1"/>
        <end position="11"/>
    </location>
</feature>
<accession>A0ABQ0GDE0</accession>
<dbReference type="Pfam" id="PF13639">
    <property type="entry name" value="zf-RING_2"/>
    <property type="match status" value="1"/>
</dbReference>
<dbReference type="Gene3D" id="3.30.40.10">
    <property type="entry name" value="Zinc/RING finger domain, C3HC4 (zinc finger)"/>
    <property type="match status" value="1"/>
</dbReference>
<feature type="domain" description="RING-type" evidence="6">
    <location>
        <begin position="133"/>
        <end position="178"/>
    </location>
</feature>
<dbReference type="InterPro" id="IPR001841">
    <property type="entry name" value="Znf_RING"/>
</dbReference>